<evidence type="ECO:0000313" key="16">
    <source>
        <dbReference type="Proteomes" id="UP001218188"/>
    </source>
</evidence>
<keyword evidence="12" id="KW-0539">Nucleus</keyword>
<dbReference type="SUPFAM" id="SSF81301">
    <property type="entry name" value="Nucleotidyltransferase"/>
    <property type="match status" value="1"/>
</dbReference>
<evidence type="ECO:0000256" key="1">
    <source>
        <dbReference type="ARBA" id="ARBA00008323"/>
    </source>
</evidence>
<dbReference type="Gene3D" id="3.30.460.10">
    <property type="entry name" value="Beta Polymerase, domain 2"/>
    <property type="match status" value="1"/>
</dbReference>
<evidence type="ECO:0000256" key="6">
    <source>
        <dbReference type="ARBA" id="ARBA00022763"/>
    </source>
</evidence>
<feature type="region of interest" description="Disordered" evidence="13">
    <location>
        <begin position="223"/>
        <end position="252"/>
    </location>
</feature>
<gene>
    <name evidence="15" type="ORF">C8F04DRAFT_233117</name>
</gene>
<dbReference type="InterPro" id="IPR019843">
    <property type="entry name" value="DNA_pol-X_BS"/>
</dbReference>
<dbReference type="InterPro" id="IPR029398">
    <property type="entry name" value="PolB_thumb"/>
</dbReference>
<dbReference type="InterPro" id="IPR002054">
    <property type="entry name" value="DNA-dir_DNA_pol_X"/>
</dbReference>
<keyword evidence="10" id="KW-0456">Lyase</keyword>
<dbReference type="Proteomes" id="UP001218188">
    <property type="component" value="Unassembled WGS sequence"/>
</dbReference>
<keyword evidence="2" id="KW-0237">DNA synthesis</keyword>
<dbReference type="GO" id="GO:0003677">
    <property type="term" value="F:DNA binding"/>
    <property type="evidence" value="ECO:0007669"/>
    <property type="project" value="UniProtKB-UniRule"/>
</dbReference>
<keyword evidence="5" id="KW-0235">DNA replication</keyword>
<comment type="caution">
    <text evidence="15">The sequence shown here is derived from an EMBL/GenBank/DDBJ whole genome shotgun (WGS) entry which is preliminary data.</text>
</comment>
<keyword evidence="9 12" id="KW-0234">DNA repair</keyword>
<keyword evidence="8" id="KW-0238">DNA-binding</keyword>
<dbReference type="InterPro" id="IPR002008">
    <property type="entry name" value="DNA_pol_X_beta-like"/>
</dbReference>
<dbReference type="GO" id="GO:0005634">
    <property type="term" value="C:nucleus"/>
    <property type="evidence" value="ECO:0007669"/>
    <property type="project" value="UniProtKB-SubCell"/>
</dbReference>
<dbReference type="EC" id="2.7.7.7" evidence="12"/>
<sequence length="429" mass="47660">MLRCRPALLKTASRAYSAESKGPNDAILDMLKSNKEDEEKRPDKNPYKIRAFTSAIRVIDALDRPLRSATEAKSLKGIGPGICRRLQDFFETSGNPEEPDSKILEQLKQERAARAVLEQISGIGPIKARQLVAAGCTSLEQLRTPQYMDMLTSVQRTGVTYFHHIEERVSREEAEAVAQKIREVISPKYEVIIGGSYRRGATTSSDIDLIILHPDHVHIPFPAPPDTTLAVPTPKKSRSRSRKGNGNGGPSSLLQADLIPVLEKRGILASTLSSGDLKWQGIALLPSTDAAEWGERQRQIDAIENGDGVYRRMDLSLVAQKSRGAALLSLTGDTDFIRDLRIRAMKIGLHLNEFGLWRWNTEEDSDGDPESSGLEENEEEEAEGRGFWELVRAETEEEVLGELGMEYIEPTKRNYAALMKGGSTKRRKG</sequence>
<evidence type="ECO:0000259" key="14">
    <source>
        <dbReference type="SMART" id="SM00483"/>
    </source>
</evidence>
<dbReference type="Pfam" id="PF14792">
    <property type="entry name" value="DNA_pol_B_palm"/>
    <property type="match status" value="1"/>
</dbReference>
<dbReference type="InterPro" id="IPR022312">
    <property type="entry name" value="DNA_pol_X"/>
</dbReference>
<dbReference type="InterPro" id="IPR028207">
    <property type="entry name" value="DNA_pol_B_palm_palm"/>
</dbReference>
<evidence type="ECO:0000256" key="12">
    <source>
        <dbReference type="RuleBase" id="RU366014"/>
    </source>
</evidence>
<protein>
    <recommendedName>
        <fullName evidence="12">DNA polymerase</fullName>
        <ecNumber evidence="12">2.7.7.7</ecNumber>
    </recommendedName>
</protein>
<evidence type="ECO:0000256" key="11">
    <source>
        <dbReference type="ARBA" id="ARBA00049244"/>
    </source>
</evidence>
<dbReference type="EMBL" id="JARJCM010000204">
    <property type="protein sequence ID" value="KAJ7022732.1"/>
    <property type="molecule type" value="Genomic_DNA"/>
</dbReference>
<evidence type="ECO:0000256" key="3">
    <source>
        <dbReference type="ARBA" id="ARBA00022679"/>
    </source>
</evidence>
<evidence type="ECO:0000256" key="2">
    <source>
        <dbReference type="ARBA" id="ARBA00022634"/>
    </source>
</evidence>
<dbReference type="AlphaFoldDB" id="A0AAD6WRM0"/>
<dbReference type="Pfam" id="PF14791">
    <property type="entry name" value="DNA_pol_B_thumb"/>
    <property type="match status" value="1"/>
</dbReference>
<name>A0AAD6WRM0_9AGAR</name>
<dbReference type="Gene3D" id="1.10.150.110">
    <property type="entry name" value="DNA polymerase beta, N-terminal domain-like"/>
    <property type="match status" value="1"/>
</dbReference>
<evidence type="ECO:0000256" key="9">
    <source>
        <dbReference type="ARBA" id="ARBA00023204"/>
    </source>
</evidence>
<keyword evidence="3 12" id="KW-0808">Transferase</keyword>
<dbReference type="Pfam" id="PF10391">
    <property type="entry name" value="DNA_pol_lambd_f"/>
    <property type="match status" value="1"/>
</dbReference>
<dbReference type="GO" id="GO:0046872">
    <property type="term" value="F:metal ion binding"/>
    <property type="evidence" value="ECO:0007669"/>
    <property type="project" value="UniProtKB-UniRule"/>
</dbReference>
<feature type="region of interest" description="Disordered" evidence="13">
    <location>
        <begin position="360"/>
        <end position="387"/>
    </location>
</feature>
<evidence type="ECO:0000313" key="15">
    <source>
        <dbReference type="EMBL" id="KAJ7022732.1"/>
    </source>
</evidence>
<keyword evidence="6 12" id="KW-0227">DNA damage</keyword>
<dbReference type="GO" id="GO:0003887">
    <property type="term" value="F:DNA-directed DNA polymerase activity"/>
    <property type="evidence" value="ECO:0007669"/>
    <property type="project" value="UniProtKB-UniRule"/>
</dbReference>
<dbReference type="PANTHER" id="PTHR11276:SF28">
    <property type="entry name" value="DNA POLYMERASE LAMBDA"/>
    <property type="match status" value="1"/>
</dbReference>
<dbReference type="InterPro" id="IPR037160">
    <property type="entry name" value="DNA_Pol_thumb_sf"/>
</dbReference>
<proteinExistence type="inferred from homology"/>
<dbReference type="InterPro" id="IPR027421">
    <property type="entry name" value="DNA_pol_lamdba_lyase_dom_sf"/>
</dbReference>
<dbReference type="Gene3D" id="3.30.210.10">
    <property type="entry name" value="DNA polymerase, thumb domain"/>
    <property type="match status" value="1"/>
</dbReference>
<comment type="subcellular location">
    <subcellularLocation>
        <location evidence="12">Nucleus</location>
    </subcellularLocation>
</comment>
<organism evidence="15 16">
    <name type="scientific">Mycena alexandri</name>
    <dbReference type="NCBI Taxonomy" id="1745969"/>
    <lineage>
        <taxon>Eukaryota</taxon>
        <taxon>Fungi</taxon>
        <taxon>Dikarya</taxon>
        <taxon>Basidiomycota</taxon>
        <taxon>Agaricomycotina</taxon>
        <taxon>Agaricomycetes</taxon>
        <taxon>Agaricomycetidae</taxon>
        <taxon>Agaricales</taxon>
        <taxon>Marasmiineae</taxon>
        <taxon>Mycenaceae</taxon>
        <taxon>Mycena</taxon>
    </lineage>
</organism>
<dbReference type="PROSITE" id="PS00522">
    <property type="entry name" value="DNA_POLYMERASE_X"/>
    <property type="match status" value="1"/>
</dbReference>
<dbReference type="PRINTS" id="PR00869">
    <property type="entry name" value="DNAPOLX"/>
</dbReference>
<feature type="domain" description="DNA-directed DNA polymerase X" evidence="14">
    <location>
        <begin position="22"/>
        <end position="414"/>
    </location>
</feature>
<dbReference type="PRINTS" id="PR00870">
    <property type="entry name" value="DNAPOLXBETA"/>
</dbReference>
<keyword evidence="7 12" id="KW-0239">DNA-directed DNA polymerase</keyword>
<evidence type="ECO:0000256" key="7">
    <source>
        <dbReference type="ARBA" id="ARBA00022932"/>
    </source>
</evidence>
<evidence type="ECO:0000256" key="13">
    <source>
        <dbReference type="SAM" id="MobiDB-lite"/>
    </source>
</evidence>
<reference evidence="15" key="1">
    <citation type="submission" date="2023-03" db="EMBL/GenBank/DDBJ databases">
        <title>Massive genome expansion in bonnet fungi (Mycena s.s.) driven by repeated elements and novel gene families across ecological guilds.</title>
        <authorList>
            <consortium name="Lawrence Berkeley National Laboratory"/>
            <person name="Harder C.B."/>
            <person name="Miyauchi S."/>
            <person name="Viragh M."/>
            <person name="Kuo A."/>
            <person name="Thoen E."/>
            <person name="Andreopoulos B."/>
            <person name="Lu D."/>
            <person name="Skrede I."/>
            <person name="Drula E."/>
            <person name="Henrissat B."/>
            <person name="Morin E."/>
            <person name="Kohler A."/>
            <person name="Barry K."/>
            <person name="LaButti K."/>
            <person name="Morin E."/>
            <person name="Salamov A."/>
            <person name="Lipzen A."/>
            <person name="Mereny Z."/>
            <person name="Hegedus B."/>
            <person name="Baldrian P."/>
            <person name="Stursova M."/>
            <person name="Weitz H."/>
            <person name="Taylor A."/>
            <person name="Grigoriev I.V."/>
            <person name="Nagy L.G."/>
            <person name="Martin F."/>
            <person name="Kauserud H."/>
        </authorList>
    </citation>
    <scope>NUCLEOTIDE SEQUENCE</scope>
    <source>
        <strain evidence="15">CBHHK200</strain>
    </source>
</reference>
<evidence type="ECO:0000256" key="10">
    <source>
        <dbReference type="ARBA" id="ARBA00023239"/>
    </source>
</evidence>
<dbReference type="SMART" id="SM00483">
    <property type="entry name" value="POLXc"/>
    <property type="match status" value="1"/>
</dbReference>
<dbReference type="Gene3D" id="1.10.150.20">
    <property type="entry name" value="5' to 3' exonuclease, C-terminal subdomain"/>
    <property type="match status" value="1"/>
</dbReference>
<dbReference type="GO" id="GO:0016829">
    <property type="term" value="F:lyase activity"/>
    <property type="evidence" value="ECO:0007669"/>
    <property type="project" value="UniProtKB-KW"/>
</dbReference>
<comment type="function">
    <text evidence="12">DNA polymerase that functions in several pathways of DNA repair. Involved in base excision repair (BER) responsible for repair of lesions that give rise to abasic (AP) sites in DNA. Also contributes to DNA double-strand break repair by non-homologous end joining and homologous recombination. Has both template-dependent and template-independent (terminal transferase) DNA polymerase activities. Has also a 5'-deoxyribose-5-phosphate lyase (dRP lyase) activity.</text>
</comment>
<dbReference type="InterPro" id="IPR018944">
    <property type="entry name" value="DNA_pol_lambd_fingers_domain"/>
</dbReference>
<evidence type="ECO:0000256" key="4">
    <source>
        <dbReference type="ARBA" id="ARBA00022695"/>
    </source>
</evidence>
<dbReference type="SUPFAM" id="SSF47802">
    <property type="entry name" value="DNA polymerase beta, N-terminal domain-like"/>
    <property type="match status" value="1"/>
</dbReference>
<dbReference type="PANTHER" id="PTHR11276">
    <property type="entry name" value="DNA POLYMERASE TYPE-X FAMILY MEMBER"/>
    <property type="match status" value="1"/>
</dbReference>
<dbReference type="GO" id="GO:0006303">
    <property type="term" value="P:double-strand break repair via nonhomologous end joining"/>
    <property type="evidence" value="ECO:0007669"/>
    <property type="project" value="TreeGrafter"/>
</dbReference>
<dbReference type="Pfam" id="PF14716">
    <property type="entry name" value="HHH_8"/>
    <property type="match status" value="1"/>
</dbReference>
<accession>A0AAD6WRM0</accession>
<evidence type="ECO:0000256" key="8">
    <source>
        <dbReference type="ARBA" id="ARBA00023125"/>
    </source>
</evidence>
<dbReference type="GO" id="GO:0006260">
    <property type="term" value="P:DNA replication"/>
    <property type="evidence" value="ECO:0007669"/>
    <property type="project" value="UniProtKB-KW"/>
</dbReference>
<dbReference type="InterPro" id="IPR010996">
    <property type="entry name" value="HHH_MUS81"/>
</dbReference>
<dbReference type="InterPro" id="IPR043519">
    <property type="entry name" value="NT_sf"/>
</dbReference>
<dbReference type="SUPFAM" id="SSF81585">
    <property type="entry name" value="PsbU/PolX domain-like"/>
    <property type="match status" value="1"/>
</dbReference>
<comment type="catalytic activity">
    <reaction evidence="11 12">
        <text>DNA(n) + a 2'-deoxyribonucleoside 5'-triphosphate = DNA(n+1) + diphosphate</text>
        <dbReference type="Rhea" id="RHEA:22508"/>
        <dbReference type="Rhea" id="RHEA-COMP:17339"/>
        <dbReference type="Rhea" id="RHEA-COMP:17340"/>
        <dbReference type="ChEBI" id="CHEBI:33019"/>
        <dbReference type="ChEBI" id="CHEBI:61560"/>
        <dbReference type="ChEBI" id="CHEBI:173112"/>
        <dbReference type="EC" id="2.7.7.7"/>
    </reaction>
</comment>
<evidence type="ECO:0000256" key="5">
    <source>
        <dbReference type="ARBA" id="ARBA00022705"/>
    </source>
</evidence>
<comment type="similarity">
    <text evidence="1 12">Belongs to the DNA polymerase type-X family.</text>
</comment>
<feature type="compositionally biased region" description="Acidic residues" evidence="13">
    <location>
        <begin position="362"/>
        <end position="382"/>
    </location>
</feature>
<keyword evidence="16" id="KW-1185">Reference proteome</keyword>
<keyword evidence="4 12" id="KW-0548">Nucleotidyltransferase</keyword>